<reference evidence="2" key="1">
    <citation type="journal article" date="2014" name="Front. Microbiol.">
        <title>High frequency of phylogenetically diverse reductive dehalogenase-homologous genes in deep subseafloor sedimentary metagenomes.</title>
        <authorList>
            <person name="Kawai M."/>
            <person name="Futagami T."/>
            <person name="Toyoda A."/>
            <person name="Takaki Y."/>
            <person name="Nishi S."/>
            <person name="Hori S."/>
            <person name="Arai W."/>
            <person name="Tsubouchi T."/>
            <person name="Morono Y."/>
            <person name="Uchiyama I."/>
            <person name="Ito T."/>
            <person name="Fujiyama A."/>
            <person name="Inagaki F."/>
            <person name="Takami H."/>
        </authorList>
    </citation>
    <scope>NUCLEOTIDE SEQUENCE</scope>
    <source>
        <strain evidence="2">Expedition CK06-06</strain>
    </source>
</reference>
<gene>
    <name evidence="2" type="ORF">S01H4_15496</name>
</gene>
<dbReference type="AlphaFoldDB" id="X0ZJI6"/>
<sequence>QIIRLEKEYNLRLAELNERLQRVINNAKIHHDTMDRLIEEKEAIHLRLKEAIHYGEVLCEYCKKYFTPQGIVRHRTACASKPEIKITKEHKVEMKETREDLEARKAALQEELKNLEKVSAKKLNNEKKVEPETDGTDDSMVYHEDQGTNDIKPEE</sequence>
<evidence type="ECO:0000313" key="2">
    <source>
        <dbReference type="EMBL" id="GAG69820.1"/>
    </source>
</evidence>
<dbReference type="EMBL" id="BART01006790">
    <property type="protein sequence ID" value="GAG69820.1"/>
    <property type="molecule type" value="Genomic_DNA"/>
</dbReference>
<feature type="non-terminal residue" evidence="2">
    <location>
        <position position="1"/>
    </location>
</feature>
<comment type="caution">
    <text evidence="2">The sequence shown here is derived from an EMBL/GenBank/DDBJ whole genome shotgun (WGS) entry which is preliminary data.</text>
</comment>
<proteinExistence type="predicted"/>
<feature type="compositionally biased region" description="Basic and acidic residues" evidence="1">
    <location>
        <begin position="117"/>
        <end position="131"/>
    </location>
</feature>
<organism evidence="2">
    <name type="scientific">marine sediment metagenome</name>
    <dbReference type="NCBI Taxonomy" id="412755"/>
    <lineage>
        <taxon>unclassified sequences</taxon>
        <taxon>metagenomes</taxon>
        <taxon>ecological metagenomes</taxon>
    </lineage>
</organism>
<feature type="compositionally biased region" description="Basic and acidic residues" evidence="1">
    <location>
        <begin position="140"/>
        <end position="155"/>
    </location>
</feature>
<accession>X0ZJI6</accession>
<name>X0ZJI6_9ZZZZ</name>
<evidence type="ECO:0000256" key="1">
    <source>
        <dbReference type="SAM" id="MobiDB-lite"/>
    </source>
</evidence>
<feature type="region of interest" description="Disordered" evidence="1">
    <location>
        <begin position="117"/>
        <end position="155"/>
    </location>
</feature>
<protein>
    <submittedName>
        <fullName evidence="2">Uncharacterized protein</fullName>
    </submittedName>
</protein>